<evidence type="ECO:0000256" key="1">
    <source>
        <dbReference type="ARBA" id="ARBA00007797"/>
    </source>
</evidence>
<dbReference type="InterPro" id="IPR016024">
    <property type="entry name" value="ARM-type_fold"/>
</dbReference>
<feature type="compositionally biased region" description="Acidic residues" evidence="2">
    <location>
        <begin position="961"/>
        <end position="975"/>
    </location>
</feature>
<comment type="similarity">
    <text evidence="1">Belongs to the CBF/MAK21 family.</text>
</comment>
<feature type="region of interest" description="Disordered" evidence="2">
    <location>
        <begin position="15"/>
        <end position="73"/>
    </location>
</feature>
<dbReference type="OrthoDB" id="28947at2759"/>
<dbReference type="InterPro" id="IPR040155">
    <property type="entry name" value="CEBPZ/Mak21-like"/>
</dbReference>
<keyword evidence="5" id="KW-1185">Reference proteome</keyword>
<evidence type="ECO:0000313" key="4">
    <source>
        <dbReference type="EMBL" id="KAF6001937.1"/>
    </source>
</evidence>
<reference evidence="4 5" key="1">
    <citation type="journal article" date="2020" name="J. Phycol.">
        <title>Comparative genome analysis reveals Cyanidiococcus gen. nov., a new extremophilic red algal genus sister to Cyanidioschyzon (Cyanidioschyzonaceae, Rhodophyta).</title>
        <authorList>
            <person name="Liu S.-L."/>
            <person name="Chiang Y.-R."/>
            <person name="Yoon H.S."/>
            <person name="Fu H.-Y."/>
        </authorList>
    </citation>
    <scope>NUCLEOTIDE SEQUENCE [LARGE SCALE GENOMIC DNA]</scope>
    <source>
        <strain evidence="4 5">THAL066</strain>
    </source>
</reference>
<dbReference type="Pfam" id="PF03914">
    <property type="entry name" value="CBF"/>
    <property type="match status" value="1"/>
</dbReference>
<comment type="caution">
    <text evidence="4">The sequence shown here is derived from an EMBL/GenBank/DDBJ whole genome shotgun (WGS) entry which is preliminary data.</text>
</comment>
<dbReference type="Proteomes" id="UP000530660">
    <property type="component" value="Unassembled WGS sequence"/>
</dbReference>
<feature type="region of interest" description="Disordered" evidence="2">
    <location>
        <begin position="959"/>
        <end position="1036"/>
    </location>
</feature>
<dbReference type="GO" id="GO:0005634">
    <property type="term" value="C:nucleus"/>
    <property type="evidence" value="ECO:0007669"/>
    <property type="project" value="UniProtKB-ARBA"/>
</dbReference>
<feature type="domain" description="CCAAT-binding factor" evidence="3">
    <location>
        <begin position="585"/>
        <end position="792"/>
    </location>
</feature>
<feature type="compositionally biased region" description="Low complexity" evidence="2">
    <location>
        <begin position="884"/>
        <end position="895"/>
    </location>
</feature>
<dbReference type="SUPFAM" id="SSF48371">
    <property type="entry name" value="ARM repeat"/>
    <property type="match status" value="1"/>
</dbReference>
<feature type="compositionally biased region" description="Polar residues" evidence="2">
    <location>
        <begin position="1027"/>
        <end position="1036"/>
    </location>
</feature>
<name>A0A7J7IHE4_9RHOD</name>
<feature type="region of interest" description="Disordered" evidence="2">
    <location>
        <begin position="719"/>
        <end position="750"/>
    </location>
</feature>
<feature type="compositionally biased region" description="Low complexity" evidence="2">
    <location>
        <begin position="58"/>
        <end position="73"/>
    </location>
</feature>
<feature type="region of interest" description="Disordered" evidence="2">
    <location>
        <begin position="877"/>
        <end position="903"/>
    </location>
</feature>
<evidence type="ECO:0000256" key="2">
    <source>
        <dbReference type="SAM" id="MobiDB-lite"/>
    </source>
</evidence>
<dbReference type="PANTHER" id="PTHR12048:SF0">
    <property type="entry name" value="CCAAT_ENHANCER-BINDING PROTEIN ZETA"/>
    <property type="match status" value="1"/>
</dbReference>
<gene>
    <name evidence="4" type="ORF">F1559_001801</name>
</gene>
<accession>A0A7J7IHE4</accession>
<organism evidence="4 5">
    <name type="scientific">Cyanidiococcus yangmingshanensis</name>
    <dbReference type="NCBI Taxonomy" id="2690220"/>
    <lineage>
        <taxon>Eukaryota</taxon>
        <taxon>Rhodophyta</taxon>
        <taxon>Bangiophyceae</taxon>
        <taxon>Cyanidiales</taxon>
        <taxon>Cyanidiaceae</taxon>
        <taxon>Cyanidiococcus</taxon>
    </lineage>
</organism>
<dbReference type="AlphaFoldDB" id="A0A7J7IHE4"/>
<evidence type="ECO:0000259" key="3">
    <source>
        <dbReference type="Pfam" id="PF03914"/>
    </source>
</evidence>
<dbReference type="InterPro" id="IPR005612">
    <property type="entry name" value="CCAAT-binding_factor"/>
</dbReference>
<dbReference type="EMBL" id="VWRR01000012">
    <property type="protein sequence ID" value="KAF6001937.1"/>
    <property type="molecule type" value="Genomic_DNA"/>
</dbReference>
<proteinExistence type="inferred from homology"/>
<evidence type="ECO:0000313" key="5">
    <source>
        <dbReference type="Proteomes" id="UP000530660"/>
    </source>
</evidence>
<feature type="region of interest" description="Disordered" evidence="2">
    <location>
        <begin position="243"/>
        <end position="262"/>
    </location>
</feature>
<dbReference type="PANTHER" id="PTHR12048">
    <property type="entry name" value="CCAAT-BINDING FACTOR-RELATED"/>
    <property type="match status" value="1"/>
</dbReference>
<sequence>MVGVAAATAASLDATLQTKPRRGQRVAVPQNGSRERSIPRKGTQTALFIKSKRRMDESSASESSTTCEAGASTGVIAVDDPTLRQDIMSEMRKLGLDRSAPKSKAGDSSTAPGKKVEGEGVLLAQGEPSLAPHINSAATLRKVDRLNASSWMRKEQQERDFCATKSTRRESSQALPIPEKDLFCDDDFREERWYRCIPPTMPQKRSMSNAATNVTLDKEREEQLLELGRLALEVVSRVYQARTQRRGARKSEQESPKQSSLPHLVAQHATLMDRIANLALSIQKSPLHHSSELNELVDVAAGACKKRRRERWTAIEALKEAFVQDLLPPDRKLIDFHQRDWSTWYAQFGSKLDKPSATERPQCREALRVLMYAAFESALKLAYTRFLVDVLADSVQDPIEYLATRALGASLDLLVACPEQEQALLSLLVNTLGSPYRAVSSKAYHCLELLIQKHHPAMRLVVAREVLQLGMQQLPGLNSDKSLRPLYLSTRFLAHVALHDDREADRSFARALLSFYLGMFRALLEKRSFDSRLCTAVLEGIQRILPVIQYSDSSRDDSDNLNRSLTAQIDALYLLVHRGNLETTIRALMVLSRLGTSDRFYRALYETLTVDKLWYATGTKVTAFCNICYLSMKADPCVPRLMAFVKRLLMLSLHTPAATAAGLLLLLSELIFHTGSEAFRLQAQERLERLREWRSCNGPAAMELTNATAIDTSLETWSGSFDEPQRSPKRQVEASPSAPHSSLPTGRHHSNQDAAVYDALKREPKYANAEKADWWELVLLGRHHHSTVVAFANALLQAKAIVYRGDPLLDHSGAAFLARLVRKKPKPQAPIGKVRSVFANIESQSETALLTNSKTRSHGVALETRPGVARDLDQALEDTDTAPSSSVRRSGSESVHTWDGLSPHSTSRARVLARTVTAKRPVSTDRHIVAGFSNGDQENEDAIWAAMEDSLAQQGVLLPDTDTDDDTNDTDEALMDDQGGTHEYVSDTGLKEEVANRSSRRRNKAFGSQTTGRDRGTRTVRRAPNLKTATPSETLP</sequence>
<feature type="compositionally biased region" description="Basic and acidic residues" evidence="2">
    <location>
        <begin position="723"/>
        <end position="732"/>
    </location>
</feature>
<protein>
    <recommendedName>
        <fullName evidence="3">CCAAT-binding factor domain-containing protein</fullName>
    </recommendedName>
</protein>
<feature type="region of interest" description="Disordered" evidence="2">
    <location>
        <begin position="93"/>
        <end position="115"/>
    </location>
</feature>